<dbReference type="GO" id="GO:0016491">
    <property type="term" value="F:oxidoreductase activity"/>
    <property type="evidence" value="ECO:0007669"/>
    <property type="project" value="UniProtKB-KW"/>
</dbReference>
<dbReference type="AlphaFoldDB" id="A0A848G0I2"/>
<proteinExistence type="inferred from homology"/>
<comment type="cofactor">
    <cofactor evidence="1">
        <name>pyrroloquinoline quinone</name>
        <dbReference type="ChEBI" id="CHEBI:58442"/>
    </cofactor>
</comment>
<dbReference type="Proteomes" id="UP000580043">
    <property type="component" value="Unassembled WGS sequence"/>
</dbReference>
<organism evidence="7 8">
    <name type="scientific">Zoogloea dura</name>
    <dbReference type="NCBI Taxonomy" id="2728840"/>
    <lineage>
        <taxon>Bacteria</taxon>
        <taxon>Pseudomonadati</taxon>
        <taxon>Pseudomonadota</taxon>
        <taxon>Betaproteobacteria</taxon>
        <taxon>Rhodocyclales</taxon>
        <taxon>Zoogloeaceae</taxon>
        <taxon>Zoogloea</taxon>
    </lineage>
</organism>
<comment type="caution">
    <text evidence="7">The sequence shown here is derived from an EMBL/GenBank/DDBJ whole genome shotgun (WGS) entry which is preliminary data.</text>
</comment>
<feature type="domain" description="Pyrrolo-quinoline quinone repeat" evidence="6">
    <location>
        <begin position="489"/>
        <end position="579"/>
    </location>
</feature>
<dbReference type="Pfam" id="PF01011">
    <property type="entry name" value="PQQ"/>
    <property type="match status" value="1"/>
</dbReference>
<dbReference type="SUPFAM" id="SSF50998">
    <property type="entry name" value="Quinoprotein alcohol dehydrogenase-like"/>
    <property type="match status" value="1"/>
</dbReference>
<dbReference type="RefSeq" id="WP_169144459.1">
    <property type="nucleotide sequence ID" value="NZ_JABBGA010000002.1"/>
</dbReference>
<accession>A0A848G0I2</accession>
<dbReference type="InterPro" id="IPR002372">
    <property type="entry name" value="PQQ_rpt_dom"/>
</dbReference>
<dbReference type="Pfam" id="PF13360">
    <property type="entry name" value="PQQ_2"/>
    <property type="match status" value="1"/>
</dbReference>
<keyword evidence="3" id="KW-0560">Oxidoreductase</keyword>
<protein>
    <submittedName>
        <fullName evidence="7">PQQ-binding-like beta-propeller repeat protein</fullName>
    </submittedName>
</protein>
<dbReference type="InterPro" id="IPR011047">
    <property type="entry name" value="Quinoprotein_ADH-like_sf"/>
</dbReference>
<evidence type="ECO:0000256" key="3">
    <source>
        <dbReference type="ARBA" id="ARBA00023002"/>
    </source>
</evidence>
<feature type="domain" description="Pyrrolo-quinoline quinone repeat" evidence="5">
    <location>
        <begin position="32"/>
        <end position="415"/>
    </location>
</feature>
<name>A0A848G0I2_9RHOO</name>
<keyword evidence="8" id="KW-1185">Reference proteome</keyword>
<dbReference type="Gene3D" id="2.140.10.10">
    <property type="entry name" value="Quinoprotein alcohol dehydrogenase-like superfamily"/>
    <property type="match status" value="1"/>
</dbReference>
<keyword evidence="4" id="KW-0732">Signal</keyword>
<comment type="similarity">
    <text evidence="2">Belongs to the bacterial PQQ dehydrogenase family.</text>
</comment>
<dbReference type="InterPro" id="IPR018391">
    <property type="entry name" value="PQQ_b-propeller_rpt"/>
</dbReference>
<evidence type="ECO:0000313" key="8">
    <source>
        <dbReference type="Proteomes" id="UP000580043"/>
    </source>
</evidence>
<feature type="chain" id="PRO_5032578608" evidence="4">
    <location>
        <begin position="28"/>
        <end position="592"/>
    </location>
</feature>
<evidence type="ECO:0000259" key="5">
    <source>
        <dbReference type="Pfam" id="PF01011"/>
    </source>
</evidence>
<dbReference type="PANTHER" id="PTHR32303">
    <property type="entry name" value="QUINOPROTEIN ALCOHOL DEHYDROGENASE (CYTOCHROME C)"/>
    <property type="match status" value="1"/>
</dbReference>
<evidence type="ECO:0000256" key="1">
    <source>
        <dbReference type="ARBA" id="ARBA00001931"/>
    </source>
</evidence>
<evidence type="ECO:0000256" key="4">
    <source>
        <dbReference type="SAM" id="SignalP"/>
    </source>
</evidence>
<sequence>MPIYKRLLHVLTAFVLTPALAPAPASAADIDWPTYGRDHSNQRYATLDQINTSNVGRLTRAWAYQSGVKATFQATPIMVGRTVFLSLPFNDVVALDAVTGKSLWRYTHPRKKDYPLCCGPANRGVAVADGRVFIGTVDARLVALDAKSGKVLWDVEVADGDSARSESVATLTESDPLRKATIAGQSGVGIAMAPVVHRGKVLIGVTGVGYGLHLDSDRDGAPLGAVVGFAGNYGRPGFLAAFDVNTGKRIWQFDTIAPTRWEGEFRQATPDGVPLHRDIDKERADLPKYPDAARYGGGSAWSTPAIDSENGLLYFGTGNPSPQMDGSSRPGDNLYTVSLVCLEVETGKIRWHYQQVPHDQWGYDVASPAVLFDYPYKGQRVPAVGQAAKIGWYYIHNRLNGELLLKSDEFVVHQNTFTNPTPEGQVILPGVLGGINWSPTSVDAQRLIAYVPAIHWPVKYTKRAIPATPDRPAVEYTTLEPLMDVPRWGVLSAIDLASGRMKWQRQTAQPLVGGVLATAGQLVFMGEGNGSFNAYDAATGQTLWSDRLEAGVNAPPVTWQIDGVQYVAVAAGGNQIFGYKAGDTFQVYTLGK</sequence>
<evidence type="ECO:0000256" key="2">
    <source>
        <dbReference type="ARBA" id="ARBA00008156"/>
    </source>
</evidence>
<dbReference type="EMBL" id="JABBGA010000002">
    <property type="protein sequence ID" value="NML24814.1"/>
    <property type="molecule type" value="Genomic_DNA"/>
</dbReference>
<evidence type="ECO:0000313" key="7">
    <source>
        <dbReference type="EMBL" id="NML24814.1"/>
    </source>
</evidence>
<reference evidence="7 8" key="1">
    <citation type="submission" date="2020-04" db="EMBL/GenBank/DDBJ databases">
        <title>Zoogloea sp. G-4-1-14 isolated from soil.</title>
        <authorList>
            <person name="Dahal R.H."/>
        </authorList>
    </citation>
    <scope>NUCLEOTIDE SEQUENCE [LARGE SCALE GENOMIC DNA]</scope>
    <source>
        <strain evidence="7 8">G-4-1-14</strain>
    </source>
</reference>
<feature type="signal peptide" evidence="4">
    <location>
        <begin position="1"/>
        <end position="27"/>
    </location>
</feature>
<gene>
    <name evidence="7" type="ORF">HHL15_03630</name>
</gene>
<dbReference type="SMART" id="SM00564">
    <property type="entry name" value="PQQ"/>
    <property type="match status" value="5"/>
</dbReference>
<evidence type="ECO:0000259" key="6">
    <source>
        <dbReference type="Pfam" id="PF13360"/>
    </source>
</evidence>